<dbReference type="Proteomes" id="UP000625711">
    <property type="component" value="Unassembled WGS sequence"/>
</dbReference>
<comment type="caution">
    <text evidence="2">The sequence shown here is derived from an EMBL/GenBank/DDBJ whole genome shotgun (WGS) entry which is preliminary data.</text>
</comment>
<proteinExistence type="predicted"/>
<feature type="compositionally biased region" description="Polar residues" evidence="1">
    <location>
        <begin position="15"/>
        <end position="25"/>
    </location>
</feature>
<evidence type="ECO:0000313" key="2">
    <source>
        <dbReference type="EMBL" id="KAF7265140.1"/>
    </source>
</evidence>
<feature type="region of interest" description="Disordered" evidence="1">
    <location>
        <begin position="1"/>
        <end position="25"/>
    </location>
</feature>
<dbReference type="AlphaFoldDB" id="A0A834M390"/>
<sequence length="79" mass="8889">MLETFDENKTKTDNRSGQMQGSGVGHTTTGLIRDLDITQGCDHFGKLKYDYLVAMADIKHFEFSMETVKKKCLLGRESA</sequence>
<evidence type="ECO:0000313" key="3">
    <source>
        <dbReference type="Proteomes" id="UP000625711"/>
    </source>
</evidence>
<dbReference type="EMBL" id="JAACXV010014678">
    <property type="protein sequence ID" value="KAF7265140.1"/>
    <property type="molecule type" value="Genomic_DNA"/>
</dbReference>
<gene>
    <name evidence="2" type="ORF">GWI33_021417</name>
</gene>
<feature type="compositionally biased region" description="Basic and acidic residues" evidence="1">
    <location>
        <begin position="1"/>
        <end position="14"/>
    </location>
</feature>
<keyword evidence="3" id="KW-1185">Reference proteome</keyword>
<evidence type="ECO:0000256" key="1">
    <source>
        <dbReference type="SAM" id="MobiDB-lite"/>
    </source>
</evidence>
<protein>
    <submittedName>
        <fullName evidence="2">Uncharacterized protein</fullName>
    </submittedName>
</protein>
<name>A0A834M390_RHYFE</name>
<accession>A0A834M390</accession>
<organism evidence="2 3">
    <name type="scientific">Rhynchophorus ferrugineus</name>
    <name type="common">Red palm weevil</name>
    <name type="synonym">Curculio ferrugineus</name>
    <dbReference type="NCBI Taxonomy" id="354439"/>
    <lineage>
        <taxon>Eukaryota</taxon>
        <taxon>Metazoa</taxon>
        <taxon>Ecdysozoa</taxon>
        <taxon>Arthropoda</taxon>
        <taxon>Hexapoda</taxon>
        <taxon>Insecta</taxon>
        <taxon>Pterygota</taxon>
        <taxon>Neoptera</taxon>
        <taxon>Endopterygota</taxon>
        <taxon>Coleoptera</taxon>
        <taxon>Polyphaga</taxon>
        <taxon>Cucujiformia</taxon>
        <taxon>Curculionidae</taxon>
        <taxon>Dryophthorinae</taxon>
        <taxon>Rhynchophorus</taxon>
    </lineage>
</organism>
<reference evidence="2" key="1">
    <citation type="submission" date="2020-08" db="EMBL/GenBank/DDBJ databases">
        <title>Genome sequencing and assembly of the red palm weevil Rhynchophorus ferrugineus.</title>
        <authorList>
            <person name="Dias G.B."/>
            <person name="Bergman C.M."/>
            <person name="Manee M."/>
        </authorList>
    </citation>
    <scope>NUCLEOTIDE SEQUENCE</scope>
    <source>
        <strain evidence="2">AA-2017</strain>
        <tissue evidence="2">Whole larva</tissue>
    </source>
</reference>